<evidence type="ECO:0000313" key="3">
    <source>
        <dbReference type="Proteomes" id="UP000077098"/>
    </source>
</evidence>
<reference evidence="2 3" key="1">
    <citation type="submission" date="2016-05" db="EMBL/GenBank/DDBJ databases">
        <authorList>
            <person name="Lavstsen T."/>
            <person name="Jespersen J.S."/>
        </authorList>
    </citation>
    <scope>NUCLEOTIDE SEQUENCE [LARGE SCALE GENOMIC DNA]</scope>
    <source>
        <strain evidence="2 3">KCJ1736</strain>
    </source>
</reference>
<organism evidence="2 3">
    <name type="scientific">Agrobacterium tumefaciens</name>
    <dbReference type="NCBI Taxonomy" id="358"/>
    <lineage>
        <taxon>Bacteria</taxon>
        <taxon>Pseudomonadati</taxon>
        <taxon>Pseudomonadota</taxon>
        <taxon>Alphaproteobacteria</taxon>
        <taxon>Hyphomicrobiales</taxon>
        <taxon>Rhizobiaceae</taxon>
        <taxon>Rhizobium/Agrobacterium group</taxon>
        <taxon>Agrobacterium</taxon>
        <taxon>Agrobacterium tumefaciens complex</taxon>
    </lineage>
</organism>
<name>A0A176X1P4_AGRTU</name>
<dbReference type="AlphaFoldDB" id="A0A176X1P4"/>
<comment type="caution">
    <text evidence="2">The sequence shown here is derived from an EMBL/GenBank/DDBJ whole genome shotgun (WGS) entry which is preliminary data.</text>
</comment>
<protein>
    <submittedName>
        <fullName evidence="2">Uncharacterized protein</fullName>
    </submittedName>
</protein>
<proteinExistence type="predicted"/>
<feature type="transmembrane region" description="Helical" evidence="1">
    <location>
        <begin position="21"/>
        <end position="45"/>
    </location>
</feature>
<dbReference type="Proteomes" id="UP000077098">
    <property type="component" value="Unassembled WGS sequence"/>
</dbReference>
<keyword evidence="1" id="KW-0472">Membrane</keyword>
<sequence length="61" mass="6815">MTALKSIIVIIRQIRAKMKRFNLRILEIFSNLGADLAAIIVHLSIGRLARKSARFSPLPDG</sequence>
<evidence type="ECO:0000256" key="1">
    <source>
        <dbReference type="SAM" id="Phobius"/>
    </source>
</evidence>
<keyword evidence="1" id="KW-0812">Transmembrane</keyword>
<dbReference type="EMBL" id="LXPS01000036">
    <property type="protein sequence ID" value="OAE40587.1"/>
    <property type="molecule type" value="Genomic_DNA"/>
</dbReference>
<gene>
    <name evidence="2" type="ORF">A7J57_09945</name>
</gene>
<evidence type="ECO:0000313" key="2">
    <source>
        <dbReference type="EMBL" id="OAE40587.1"/>
    </source>
</evidence>
<accession>A0A176X1P4</accession>
<keyword evidence="1" id="KW-1133">Transmembrane helix</keyword>